<dbReference type="NCBIfam" id="NF004636">
    <property type="entry name" value="PRK05985.1"/>
    <property type="match status" value="1"/>
</dbReference>
<dbReference type="InterPro" id="IPR013108">
    <property type="entry name" value="Amidohydro_3"/>
</dbReference>
<evidence type="ECO:0000313" key="2">
    <source>
        <dbReference type="EMBL" id="GAA2173315.1"/>
    </source>
</evidence>
<dbReference type="SUPFAM" id="SSF51556">
    <property type="entry name" value="Metallo-dependent hydrolases"/>
    <property type="match status" value="1"/>
</dbReference>
<dbReference type="PANTHER" id="PTHR32027">
    <property type="entry name" value="CYTOSINE DEAMINASE"/>
    <property type="match status" value="1"/>
</dbReference>
<dbReference type="EMBL" id="BAAAON010000001">
    <property type="protein sequence ID" value="GAA2173315.1"/>
    <property type="molecule type" value="Genomic_DNA"/>
</dbReference>
<sequence>MILHQVRPWGGELSDVELQDGRIAAIRPSSTAPEGAAAGGETRAGVVDGRGRLLLPSFSDVHVHLDSTRLGLPFRPHTGRPGVWGMMLNDRENWRTAEAPIADRTAFTLATMIEHGTTRVRSYAQIDADCRLERFDAVVAARETHRARADVEIIAFPQAGLLLEEGVVPLIEESLKQGADVIGGIDPCQLDRDPVRHLDIVFGLAEKYQVPIDIHLHEPGELGVYSADLILERTRAAGMQGRVTISHGYSLGSVSESTTRRLIDEFAEADIAMATVAPSVRDPLPLRQLTEAGVRVGLGEDGQRDYWSPYGNGDMLERTWQLAFTNGYRADELIEHCFAVASIGGAAIMDPGSERLTSVSDRPGLQVGDPAELLLLAGETVTSAVMDRPWDRTVIHQGRVVADQLGLAPLS</sequence>
<dbReference type="CDD" id="cd01293">
    <property type="entry name" value="Bact_CD"/>
    <property type="match status" value="1"/>
</dbReference>
<dbReference type="InterPro" id="IPR052349">
    <property type="entry name" value="Metallo-hydrolase_Enzymes"/>
</dbReference>
<accession>A0ABN3AQ14</accession>
<feature type="domain" description="Amidohydrolase 3" evidence="1">
    <location>
        <begin position="102"/>
        <end position="401"/>
    </location>
</feature>
<organism evidence="2 3">
    <name type="scientific">Arthrobacter parietis</name>
    <dbReference type="NCBI Taxonomy" id="271434"/>
    <lineage>
        <taxon>Bacteria</taxon>
        <taxon>Bacillati</taxon>
        <taxon>Actinomycetota</taxon>
        <taxon>Actinomycetes</taxon>
        <taxon>Micrococcales</taxon>
        <taxon>Micrococcaceae</taxon>
        <taxon>Arthrobacter</taxon>
    </lineage>
</organism>
<reference evidence="2 3" key="1">
    <citation type="journal article" date="2019" name="Int. J. Syst. Evol. Microbiol.">
        <title>The Global Catalogue of Microorganisms (GCM) 10K type strain sequencing project: providing services to taxonomists for standard genome sequencing and annotation.</title>
        <authorList>
            <consortium name="The Broad Institute Genomics Platform"/>
            <consortium name="The Broad Institute Genome Sequencing Center for Infectious Disease"/>
            <person name="Wu L."/>
            <person name="Ma J."/>
        </authorList>
    </citation>
    <scope>NUCLEOTIDE SEQUENCE [LARGE SCALE GENOMIC DNA]</scope>
    <source>
        <strain evidence="2 3">JCM 14917</strain>
    </source>
</reference>
<protein>
    <submittedName>
        <fullName evidence="2">Amidohydrolase family protein</fullName>
    </submittedName>
</protein>
<evidence type="ECO:0000259" key="1">
    <source>
        <dbReference type="Pfam" id="PF07969"/>
    </source>
</evidence>
<dbReference type="SUPFAM" id="SSF51338">
    <property type="entry name" value="Composite domain of metallo-dependent hydrolases"/>
    <property type="match status" value="1"/>
</dbReference>
<dbReference type="Pfam" id="PF07969">
    <property type="entry name" value="Amidohydro_3"/>
    <property type="match status" value="1"/>
</dbReference>
<dbReference type="PANTHER" id="PTHR32027:SF9">
    <property type="entry name" value="BLL3847 PROTEIN"/>
    <property type="match status" value="1"/>
</dbReference>
<evidence type="ECO:0000313" key="3">
    <source>
        <dbReference type="Proteomes" id="UP001500974"/>
    </source>
</evidence>
<name>A0ABN3AQ14_9MICC</name>
<dbReference type="Gene3D" id="3.20.20.140">
    <property type="entry name" value="Metal-dependent hydrolases"/>
    <property type="match status" value="1"/>
</dbReference>
<dbReference type="Proteomes" id="UP001500974">
    <property type="component" value="Unassembled WGS sequence"/>
</dbReference>
<keyword evidence="3" id="KW-1185">Reference proteome</keyword>
<dbReference type="RefSeq" id="WP_346027498.1">
    <property type="nucleotide sequence ID" value="NZ_BAAAON010000001.1"/>
</dbReference>
<comment type="caution">
    <text evidence="2">The sequence shown here is derived from an EMBL/GenBank/DDBJ whole genome shotgun (WGS) entry which is preliminary data.</text>
</comment>
<gene>
    <name evidence="2" type="ORF">GCM10009784_07130</name>
</gene>
<proteinExistence type="predicted"/>
<dbReference type="Gene3D" id="2.30.40.10">
    <property type="entry name" value="Urease, subunit C, domain 1"/>
    <property type="match status" value="1"/>
</dbReference>
<dbReference type="InterPro" id="IPR011059">
    <property type="entry name" value="Metal-dep_hydrolase_composite"/>
</dbReference>
<dbReference type="InterPro" id="IPR032466">
    <property type="entry name" value="Metal_Hydrolase"/>
</dbReference>